<comment type="caution">
    <text evidence="1">The sequence shown here is derived from an EMBL/GenBank/DDBJ whole genome shotgun (WGS) entry which is preliminary data.</text>
</comment>
<name>A0A326RJC8_9BACT</name>
<sequence>MGNFEFGIPFERKIGKYTPEFEKRDFLDSVLKIE</sequence>
<evidence type="ECO:0000313" key="1">
    <source>
        <dbReference type="EMBL" id="PZV77537.1"/>
    </source>
</evidence>
<dbReference type="EMBL" id="QKTX01000020">
    <property type="protein sequence ID" value="PZV77537.1"/>
    <property type="molecule type" value="Genomic_DNA"/>
</dbReference>
<gene>
    <name evidence="1" type="ORF">CLV31_1205</name>
</gene>
<reference evidence="1 2" key="1">
    <citation type="submission" date="2018-06" db="EMBL/GenBank/DDBJ databases">
        <title>Genomic Encyclopedia of Archaeal and Bacterial Type Strains, Phase II (KMG-II): from individual species to whole genera.</title>
        <authorList>
            <person name="Goeker M."/>
        </authorList>
    </citation>
    <scope>NUCLEOTIDE SEQUENCE [LARGE SCALE GENOMIC DNA]</scope>
    <source>
        <strain evidence="1 2">T4</strain>
    </source>
</reference>
<organism evidence="1 2">
    <name type="scientific">Algoriphagus aquaeductus</name>
    <dbReference type="NCBI Taxonomy" id="475299"/>
    <lineage>
        <taxon>Bacteria</taxon>
        <taxon>Pseudomonadati</taxon>
        <taxon>Bacteroidota</taxon>
        <taxon>Cytophagia</taxon>
        <taxon>Cytophagales</taxon>
        <taxon>Cyclobacteriaceae</taxon>
        <taxon>Algoriphagus</taxon>
    </lineage>
</organism>
<accession>A0A326RJC8</accession>
<dbReference type="Proteomes" id="UP000248917">
    <property type="component" value="Unassembled WGS sequence"/>
</dbReference>
<evidence type="ECO:0000313" key="2">
    <source>
        <dbReference type="Proteomes" id="UP000248917"/>
    </source>
</evidence>
<proteinExistence type="predicted"/>
<protein>
    <submittedName>
        <fullName evidence="1">Uncharacterized protein</fullName>
    </submittedName>
</protein>
<keyword evidence="2" id="KW-1185">Reference proteome</keyword>
<dbReference type="AlphaFoldDB" id="A0A326RJC8"/>